<organism evidence="1 3">
    <name type="scientific">Glycine soja</name>
    <name type="common">Wild soybean</name>
    <dbReference type="NCBI Taxonomy" id="3848"/>
    <lineage>
        <taxon>Eukaryota</taxon>
        <taxon>Viridiplantae</taxon>
        <taxon>Streptophyta</taxon>
        <taxon>Embryophyta</taxon>
        <taxon>Tracheophyta</taxon>
        <taxon>Spermatophyta</taxon>
        <taxon>Magnoliopsida</taxon>
        <taxon>eudicotyledons</taxon>
        <taxon>Gunneridae</taxon>
        <taxon>Pentapetalae</taxon>
        <taxon>rosids</taxon>
        <taxon>fabids</taxon>
        <taxon>Fabales</taxon>
        <taxon>Fabaceae</taxon>
        <taxon>Papilionoideae</taxon>
        <taxon>50 kb inversion clade</taxon>
        <taxon>NPAAA clade</taxon>
        <taxon>indigoferoid/millettioid clade</taxon>
        <taxon>Phaseoleae</taxon>
        <taxon>Glycine</taxon>
        <taxon>Glycine subgen. Soja</taxon>
    </lineage>
</organism>
<comment type="caution">
    <text evidence="1">The sequence shown here is derived from an EMBL/GenBank/DDBJ whole genome shotgun (WGS) entry which is preliminary data.</text>
</comment>
<evidence type="ECO:0000313" key="2">
    <source>
        <dbReference type="EMBL" id="RZC10565.1"/>
    </source>
</evidence>
<dbReference type="SMR" id="A0A445G3R2"/>
<keyword evidence="3" id="KW-1185">Reference proteome</keyword>
<protein>
    <submittedName>
        <fullName evidence="1">Mitochondrial import receptor subunit TOM5-like</fullName>
    </submittedName>
</protein>
<gene>
    <name evidence="2" type="ORF">D0Y65_011035</name>
    <name evidence="1" type="ORF">D0Y65_045203</name>
</gene>
<dbReference type="Gramene" id="XM_028353780.1">
    <property type="protein sequence ID" value="XP_028209581.1"/>
    <property type="gene ID" value="LOC114392591"/>
</dbReference>
<dbReference type="Proteomes" id="UP000289340">
    <property type="component" value="Chromosome 17"/>
</dbReference>
<dbReference type="AlphaFoldDB" id="A0A445G3R2"/>
<dbReference type="GO" id="GO:0005742">
    <property type="term" value="C:mitochondrial outer membrane translocase complex"/>
    <property type="evidence" value="ECO:0007669"/>
    <property type="project" value="InterPro"/>
</dbReference>
<sequence length="54" mass="6102">MADSVISIQYLKDFVNSQIYDDEKWAFNAKLLRAAGLFAGSILLMRNYGDLMAI</sequence>
<dbReference type="PANTHER" id="PTHR37251">
    <property type="entry name" value="MITOCHONDRIAL IMPORT RECEPTOR SUBUNIT TOM5 HOMOLOG"/>
    <property type="match status" value="1"/>
</dbReference>
<dbReference type="EMBL" id="QZWG01000005">
    <property type="protein sequence ID" value="RZC10565.1"/>
    <property type="molecule type" value="Genomic_DNA"/>
</dbReference>
<keyword evidence="1" id="KW-0675">Receptor</keyword>
<reference evidence="1 3" key="1">
    <citation type="submission" date="2018-09" db="EMBL/GenBank/DDBJ databases">
        <title>A high-quality reference genome of wild soybean provides a powerful tool to mine soybean genomes.</title>
        <authorList>
            <person name="Xie M."/>
            <person name="Chung C.Y.L."/>
            <person name="Li M.-W."/>
            <person name="Wong F.-L."/>
            <person name="Chan T.-F."/>
            <person name="Lam H.-M."/>
        </authorList>
    </citation>
    <scope>NUCLEOTIDE SEQUENCE [LARGE SCALE GENOMIC DNA]</scope>
    <source>
        <strain evidence="3">cv. W05</strain>
        <tissue evidence="1">Hypocotyl of etiolated seedlings</tissue>
    </source>
</reference>
<accession>A0A445G3R2</accession>
<dbReference type="InterPro" id="IPR034553">
    <property type="entry name" value="TOM5_viridi"/>
</dbReference>
<dbReference type="Proteomes" id="UP000289340">
    <property type="component" value="Chromosome 5"/>
</dbReference>
<evidence type="ECO:0000313" key="1">
    <source>
        <dbReference type="EMBL" id="RZB55823.1"/>
    </source>
</evidence>
<name>A0A445G3R2_GLYSO</name>
<proteinExistence type="predicted"/>
<dbReference type="EMBL" id="QZWG01000017">
    <property type="protein sequence ID" value="RZB55823.1"/>
    <property type="molecule type" value="Genomic_DNA"/>
</dbReference>
<dbReference type="PANTHER" id="PTHR37251:SF1">
    <property type="entry name" value="MITOCHONDRIAL IMPORT RECEPTOR SUBUNIT TOM5 HOMOLOG"/>
    <property type="match status" value="1"/>
</dbReference>
<evidence type="ECO:0000313" key="3">
    <source>
        <dbReference type="Proteomes" id="UP000289340"/>
    </source>
</evidence>